<comment type="caution">
    <text evidence="5">The sequence shown here is derived from an EMBL/GenBank/DDBJ whole genome shotgun (WGS) entry which is preliminary data.</text>
</comment>
<sequence>MIRQRLIGLAYLVVLALALVGVPALLLALGGNPLPTSVPALEQVWSTLTSPDDGSLFLDAVTWVGWVVWLWIAVSIVVELVGAVRGVSVGRIRGLGVGQRAASMLVGGVLLLVAPATAMAAPAGLSPVHSAPVSAPQNPVSESATFSYTVRNGDSLWLLADVFLGDGSRWSEISALNPGVAGSPDSLTAGETLVMPTTLLGPDRSYVVRPGDSLWVLAEVFLGDGSRWSELRGESGPLTSDVLEVGQRLVVPAVGGVSAPDEAPATVSVPEAPAPAIEPVPAPAPAPAPEAAPAPAPVPAPEAAPVPAPVAEQPAPAPAPIPTPAPAVAPFVLDPAAQMPVFAPELPADVAAEAVSSSDDGGYADVAYIGLGVSAVAALGLASHLGWRRRKQQHRRPRGGRIALPSGGAAETELSLVAAVDAVSTAHIDRALRHVAEVHREDGVALPRVLLVMVDEEVEIGFLEAAELPGPWASTSGFGWAVDPRALPADVVEAVVSPYPALVSIGAGVDDGRELLVNLEEMAHLGLSGAPGDVEGVLRALAIELAVSPIADQVHVHVVGFGAELADVLRTGRVTHHESADAALTRLARWVGSDADLLVRDGVSSVSAARSTYPDSELTAPQVVLINAALSSEQLAVVAQIEALRPRIAFAAVSASEDDAVAWELAIGDDGIADLVNRGVGSSQVVVASLDAGQYAGVVEVLATTDAPAEAAEFEPFVWEAEVLEAEVARDSKINAVPDLPVDEVDDDGVVEVEDVVPELPHVWIRVLGEPAVTPLVGGSAEGREKSLTEIAALLAMHDGVSNAQMVAKIWPHDIDASTGPDKAAKARITRRRNEAMTRLRKWLGETASGEFAFVKSGDNTGRTPARLHSDVVTDWGVWQQLVIDHPARLSTERLVMALALVSGQPFSSSDATAYGWADHLRQEMISAILDVAEEVSTRHIRGDSAPQDFEVALAAAELGLRVDSTHEGSWRAAIIATHFGDGPEAAERTQELIDRMLMELSEIDEAPGPETQELLHSLSSKYRREHAYRIGAAS</sequence>
<dbReference type="SMART" id="SM00257">
    <property type="entry name" value="LysM"/>
    <property type="match status" value="2"/>
</dbReference>
<feature type="region of interest" description="Disordered" evidence="1">
    <location>
        <begin position="274"/>
        <end position="319"/>
    </location>
</feature>
<keyword evidence="2" id="KW-0812">Transmembrane</keyword>
<dbReference type="Proteomes" id="UP001609175">
    <property type="component" value="Unassembled WGS sequence"/>
</dbReference>
<dbReference type="Proteomes" id="UP001609219">
    <property type="component" value="Unassembled WGS sequence"/>
</dbReference>
<evidence type="ECO:0000313" key="5">
    <source>
        <dbReference type="EMBL" id="MFH5232948.1"/>
    </source>
</evidence>
<gene>
    <name evidence="4" type="ORF">ACHIPZ_07735</name>
    <name evidence="5" type="ORF">ACHIRB_30935</name>
</gene>
<dbReference type="InterPro" id="IPR036779">
    <property type="entry name" value="LysM_dom_sf"/>
</dbReference>
<feature type="compositionally biased region" description="Pro residues" evidence="1">
    <location>
        <begin position="274"/>
        <end position="308"/>
    </location>
</feature>
<dbReference type="PROSITE" id="PS51782">
    <property type="entry name" value="LYSM"/>
    <property type="match status" value="2"/>
</dbReference>
<dbReference type="EMBL" id="JBIMSO010000035">
    <property type="protein sequence ID" value="MFH5208102.1"/>
    <property type="molecule type" value="Genomic_DNA"/>
</dbReference>
<name>A0ABW7KCV1_9NOCA</name>
<feature type="transmembrane region" description="Helical" evidence="2">
    <location>
        <begin position="105"/>
        <end position="125"/>
    </location>
</feature>
<accession>A0ABW7KCV1</accession>
<evidence type="ECO:0000256" key="2">
    <source>
        <dbReference type="SAM" id="Phobius"/>
    </source>
</evidence>
<dbReference type="PANTHER" id="PTHR34700">
    <property type="entry name" value="POTASSIUM BINDING PROTEIN KBP"/>
    <property type="match status" value="1"/>
</dbReference>
<keyword evidence="7" id="KW-1185">Reference proteome</keyword>
<dbReference type="CDD" id="cd00118">
    <property type="entry name" value="LysM"/>
    <property type="match status" value="2"/>
</dbReference>
<evidence type="ECO:0000259" key="3">
    <source>
        <dbReference type="PROSITE" id="PS51782"/>
    </source>
</evidence>
<proteinExistence type="predicted"/>
<dbReference type="RefSeq" id="WP_395113532.1">
    <property type="nucleotide sequence ID" value="NZ_JBIMSN010000181.1"/>
</dbReference>
<keyword evidence="2" id="KW-0472">Membrane</keyword>
<feature type="domain" description="LysM" evidence="3">
    <location>
        <begin position="146"/>
        <end position="195"/>
    </location>
</feature>
<dbReference type="Pfam" id="PF01476">
    <property type="entry name" value="LysM"/>
    <property type="match status" value="2"/>
</dbReference>
<evidence type="ECO:0000313" key="6">
    <source>
        <dbReference type="Proteomes" id="UP001609175"/>
    </source>
</evidence>
<organism evidence="5 7">
    <name type="scientific">Antrihabitans spumae</name>
    <dbReference type="NCBI Taxonomy" id="3373370"/>
    <lineage>
        <taxon>Bacteria</taxon>
        <taxon>Bacillati</taxon>
        <taxon>Actinomycetota</taxon>
        <taxon>Actinomycetes</taxon>
        <taxon>Mycobacteriales</taxon>
        <taxon>Nocardiaceae</taxon>
        <taxon>Antrihabitans</taxon>
    </lineage>
</organism>
<keyword evidence="2" id="KW-1133">Transmembrane helix</keyword>
<protein>
    <submittedName>
        <fullName evidence="5">LysM peptidoglycan-binding domain-containing protein</fullName>
    </submittedName>
</protein>
<evidence type="ECO:0000256" key="1">
    <source>
        <dbReference type="SAM" id="MobiDB-lite"/>
    </source>
</evidence>
<feature type="domain" description="LysM" evidence="3">
    <location>
        <begin position="204"/>
        <end position="251"/>
    </location>
</feature>
<dbReference type="PANTHER" id="PTHR34700:SF4">
    <property type="entry name" value="PHAGE-LIKE ELEMENT PBSX PROTEIN XKDP"/>
    <property type="match status" value="1"/>
</dbReference>
<dbReference type="InterPro" id="IPR018392">
    <property type="entry name" value="LysM"/>
</dbReference>
<evidence type="ECO:0000313" key="4">
    <source>
        <dbReference type="EMBL" id="MFH5208102.1"/>
    </source>
</evidence>
<dbReference type="EMBL" id="JBIMSN010000181">
    <property type="protein sequence ID" value="MFH5232948.1"/>
    <property type="molecule type" value="Genomic_DNA"/>
</dbReference>
<dbReference type="InterPro" id="IPR052196">
    <property type="entry name" value="Bact_Kbp"/>
</dbReference>
<dbReference type="Gene3D" id="3.10.350.10">
    <property type="entry name" value="LysM domain"/>
    <property type="match status" value="2"/>
</dbReference>
<reference evidence="6 7" key="1">
    <citation type="submission" date="2024-10" db="EMBL/GenBank/DDBJ databases">
        <authorList>
            <person name="Riesco R."/>
        </authorList>
    </citation>
    <scope>NUCLEOTIDE SEQUENCE [LARGE SCALE GENOMIC DNA]</scope>
    <source>
        <strain evidence="4 6">NCIMB 15449</strain>
        <strain evidence="5 7">NCIMB 15450</strain>
    </source>
</reference>
<evidence type="ECO:0000313" key="7">
    <source>
        <dbReference type="Proteomes" id="UP001609219"/>
    </source>
</evidence>
<feature type="transmembrane region" description="Helical" evidence="2">
    <location>
        <begin position="63"/>
        <end position="84"/>
    </location>
</feature>